<dbReference type="PROSITE" id="PS50263">
    <property type="entry name" value="CN_HYDROLASE"/>
    <property type="match status" value="1"/>
</dbReference>
<dbReference type="NCBIfam" id="TIGR00546">
    <property type="entry name" value="lnt"/>
    <property type="match status" value="1"/>
</dbReference>
<proteinExistence type="inferred from homology"/>
<dbReference type="EC" id="2.3.1.269" evidence="8"/>
<dbReference type="AlphaFoldDB" id="A0A3P3VWJ6"/>
<evidence type="ECO:0000256" key="1">
    <source>
        <dbReference type="ARBA" id="ARBA00004651"/>
    </source>
</evidence>
<keyword evidence="3 8" id="KW-0808">Transferase</keyword>
<keyword evidence="6 8" id="KW-0472">Membrane</keyword>
<dbReference type="PANTHER" id="PTHR38686">
    <property type="entry name" value="APOLIPOPROTEIN N-ACYLTRANSFERASE"/>
    <property type="match status" value="1"/>
</dbReference>
<dbReference type="InterPro" id="IPR045378">
    <property type="entry name" value="LNT_N"/>
</dbReference>
<dbReference type="Proteomes" id="UP000274391">
    <property type="component" value="Unassembled WGS sequence"/>
</dbReference>
<feature type="transmembrane region" description="Helical" evidence="8">
    <location>
        <begin position="79"/>
        <end position="98"/>
    </location>
</feature>
<dbReference type="EMBL" id="RQVS01000005">
    <property type="protein sequence ID" value="RRJ87165.1"/>
    <property type="molecule type" value="Genomic_DNA"/>
</dbReference>
<evidence type="ECO:0000256" key="6">
    <source>
        <dbReference type="ARBA" id="ARBA00023136"/>
    </source>
</evidence>
<dbReference type="Pfam" id="PF20154">
    <property type="entry name" value="LNT_N"/>
    <property type="match status" value="1"/>
</dbReference>
<keyword evidence="5 8" id="KW-1133">Transmembrane helix</keyword>
<gene>
    <name evidence="8 10" type="primary">lnt</name>
    <name evidence="10" type="ORF">EG850_04900</name>
</gene>
<feature type="transmembrane region" description="Helical" evidence="8">
    <location>
        <begin position="54"/>
        <end position="73"/>
    </location>
</feature>
<evidence type="ECO:0000256" key="2">
    <source>
        <dbReference type="ARBA" id="ARBA00022475"/>
    </source>
</evidence>
<keyword evidence="2 8" id="KW-1003">Cell membrane</keyword>
<evidence type="ECO:0000256" key="5">
    <source>
        <dbReference type="ARBA" id="ARBA00022989"/>
    </source>
</evidence>
<feature type="transmembrane region" description="Helical" evidence="8">
    <location>
        <begin position="20"/>
        <end position="47"/>
    </location>
</feature>
<dbReference type="Gene3D" id="3.60.110.10">
    <property type="entry name" value="Carbon-nitrogen hydrolase"/>
    <property type="match status" value="1"/>
</dbReference>
<comment type="catalytic activity">
    <reaction evidence="8">
        <text>N-terminal S-1,2-diacyl-sn-glyceryl-L-cysteinyl-[lipoprotein] + a glycerophospholipid = N-acyl-S-1,2-diacyl-sn-glyceryl-L-cysteinyl-[lipoprotein] + a 2-acyl-sn-glycero-3-phospholipid + H(+)</text>
        <dbReference type="Rhea" id="RHEA:48228"/>
        <dbReference type="Rhea" id="RHEA-COMP:14681"/>
        <dbReference type="Rhea" id="RHEA-COMP:14684"/>
        <dbReference type="ChEBI" id="CHEBI:15378"/>
        <dbReference type="ChEBI" id="CHEBI:136912"/>
        <dbReference type="ChEBI" id="CHEBI:140656"/>
        <dbReference type="ChEBI" id="CHEBI:140657"/>
        <dbReference type="ChEBI" id="CHEBI:140660"/>
        <dbReference type="EC" id="2.3.1.269"/>
    </reaction>
</comment>
<evidence type="ECO:0000259" key="9">
    <source>
        <dbReference type="PROSITE" id="PS50263"/>
    </source>
</evidence>
<protein>
    <recommendedName>
        <fullName evidence="8">Apolipoprotein N-acyltransferase</fullName>
        <shortName evidence="8">ALP N-acyltransferase</shortName>
        <ecNumber evidence="8">2.3.1.269</ecNumber>
    </recommendedName>
</protein>
<comment type="subcellular location">
    <subcellularLocation>
        <location evidence="1 8">Cell membrane</location>
        <topology evidence="1 8">Multi-pass membrane protein</topology>
    </subcellularLocation>
</comment>
<evidence type="ECO:0000256" key="4">
    <source>
        <dbReference type="ARBA" id="ARBA00022692"/>
    </source>
</evidence>
<comment type="function">
    <text evidence="8">Catalyzes the phospholipid dependent N-acylation of the N-terminal cysteine of apolipoprotein, the last step in lipoprotein maturation.</text>
</comment>
<name>A0A3P3VWJ6_9MICO</name>
<comment type="pathway">
    <text evidence="8">Protein modification; lipoprotein biosynthesis (N-acyl transfer).</text>
</comment>
<organism evidence="10 11">
    <name type="scientific">Gulosibacter macacae</name>
    <dbReference type="NCBI Taxonomy" id="2488791"/>
    <lineage>
        <taxon>Bacteria</taxon>
        <taxon>Bacillati</taxon>
        <taxon>Actinomycetota</taxon>
        <taxon>Actinomycetes</taxon>
        <taxon>Micrococcales</taxon>
        <taxon>Microbacteriaceae</taxon>
        <taxon>Gulosibacter</taxon>
    </lineage>
</organism>
<keyword evidence="10" id="KW-0449">Lipoprotein</keyword>
<reference evidence="10 11" key="1">
    <citation type="submission" date="2018-11" db="EMBL/GenBank/DDBJ databases">
        <title>YIM 102482-1 draft genome.</title>
        <authorList>
            <person name="Li G."/>
            <person name="Jiang Y."/>
        </authorList>
    </citation>
    <scope>NUCLEOTIDE SEQUENCE [LARGE SCALE GENOMIC DNA]</scope>
    <source>
        <strain evidence="10 11">YIM 102482-1</strain>
    </source>
</reference>
<comment type="caution">
    <text evidence="10">The sequence shown here is derived from an EMBL/GenBank/DDBJ whole genome shotgun (WGS) entry which is preliminary data.</text>
</comment>
<dbReference type="PANTHER" id="PTHR38686:SF1">
    <property type="entry name" value="APOLIPOPROTEIN N-ACYLTRANSFERASE"/>
    <property type="match status" value="1"/>
</dbReference>
<feature type="transmembrane region" description="Helical" evidence="8">
    <location>
        <begin position="190"/>
        <end position="210"/>
    </location>
</feature>
<keyword evidence="7 8" id="KW-0012">Acyltransferase</keyword>
<dbReference type="HAMAP" id="MF_01148">
    <property type="entry name" value="Lnt"/>
    <property type="match status" value="1"/>
</dbReference>
<dbReference type="InterPro" id="IPR004563">
    <property type="entry name" value="Apolipo_AcylTrfase"/>
</dbReference>
<accession>A0A3P3VWJ6</accession>
<feature type="transmembrane region" description="Helical" evidence="8">
    <location>
        <begin position="157"/>
        <end position="178"/>
    </location>
</feature>
<dbReference type="CDD" id="cd07571">
    <property type="entry name" value="ALP_N-acyl_transferase"/>
    <property type="match status" value="1"/>
</dbReference>
<comment type="similarity">
    <text evidence="8">Belongs to the CN hydrolase family. Apolipoprotein N-acyltransferase subfamily.</text>
</comment>
<evidence type="ECO:0000256" key="3">
    <source>
        <dbReference type="ARBA" id="ARBA00022679"/>
    </source>
</evidence>
<dbReference type="UniPathway" id="UPA00666"/>
<evidence type="ECO:0000256" key="8">
    <source>
        <dbReference type="HAMAP-Rule" id="MF_01148"/>
    </source>
</evidence>
<dbReference type="InterPro" id="IPR003010">
    <property type="entry name" value="C-N_Hydrolase"/>
</dbReference>
<dbReference type="GO" id="GO:0016410">
    <property type="term" value="F:N-acyltransferase activity"/>
    <property type="evidence" value="ECO:0007669"/>
    <property type="project" value="UniProtKB-UniRule"/>
</dbReference>
<dbReference type="GO" id="GO:0042158">
    <property type="term" value="P:lipoprotein biosynthetic process"/>
    <property type="evidence" value="ECO:0007669"/>
    <property type="project" value="UniProtKB-UniRule"/>
</dbReference>
<feature type="domain" description="CN hydrolase" evidence="9">
    <location>
        <begin position="223"/>
        <end position="471"/>
    </location>
</feature>
<keyword evidence="4 8" id="KW-0812">Transmembrane</keyword>
<dbReference type="SUPFAM" id="SSF56317">
    <property type="entry name" value="Carbon-nitrogen hydrolase"/>
    <property type="match status" value="1"/>
</dbReference>
<evidence type="ECO:0000313" key="10">
    <source>
        <dbReference type="EMBL" id="RRJ87165.1"/>
    </source>
</evidence>
<dbReference type="RefSeq" id="WP_124970840.1">
    <property type="nucleotide sequence ID" value="NZ_RQVS01000005.1"/>
</dbReference>
<evidence type="ECO:0000313" key="11">
    <source>
        <dbReference type="Proteomes" id="UP000274391"/>
    </source>
</evidence>
<dbReference type="InterPro" id="IPR036526">
    <property type="entry name" value="C-N_Hydrolase_sf"/>
</dbReference>
<dbReference type="OrthoDB" id="9804277at2"/>
<keyword evidence="11" id="KW-1185">Reference proteome</keyword>
<sequence length="512" mass="54301">MTEAPPRALDWPAAMAATLAGALLLAAAFPGLGLWPLAPVGVAFILLGMRGRRPTGAAGLGFIGGLAFYLGHVQWTSEFLGAVPWLALSTLMALWWAAGHALIAACYRRVTTGLGWLPVAVASVWSLRELLSSTVPYGGFAWGRVAQSQSAAPWVDLVSWVGLSGLSFALVWLAAFALELVLRPGLRAAWLPRATALGLTITALIAWPLWPTQSTGTVRILAVQGDTPGASYFIPSEPGEIVLAHEAVTRTVDAGEQLDLILWPEGSVDVSPVYSPVVADLFTALTRDYQAPLLANTVTVIGEWGEPGTEYFNSQFVWTTEGGFGEQYDKAHPVPFGEYVPDRDFFMSLAPDLVGMIGREYTPGARPNVLEIDGVRYGVFICYDIVDDRLVREAVAGGAQVLLAPTNNADFARTDESAQQLATARLRAVETGRALVQASTVGWSAAYGPDGAELAALEWYEPGAFVVEVPLASGTTPAAAFGEVIERVLAGLGLAILLAGRGRTSRASVRAQ</sequence>
<dbReference type="Pfam" id="PF00795">
    <property type="entry name" value="CN_hydrolase"/>
    <property type="match status" value="1"/>
</dbReference>
<dbReference type="GO" id="GO:0005886">
    <property type="term" value="C:plasma membrane"/>
    <property type="evidence" value="ECO:0007669"/>
    <property type="project" value="UniProtKB-SubCell"/>
</dbReference>
<feature type="transmembrane region" description="Helical" evidence="8">
    <location>
        <begin position="110"/>
        <end position="127"/>
    </location>
</feature>
<evidence type="ECO:0000256" key="7">
    <source>
        <dbReference type="ARBA" id="ARBA00023315"/>
    </source>
</evidence>